<protein>
    <submittedName>
        <fullName evidence="1">Uncharacterized protein</fullName>
    </submittedName>
</protein>
<name>A0A7S3YZP1_9EUKA</name>
<gene>
    <name evidence="1" type="ORF">LGLO00237_LOCUS18687</name>
</gene>
<proteinExistence type="predicted"/>
<evidence type="ECO:0000313" key="1">
    <source>
        <dbReference type="EMBL" id="CAE0667066.1"/>
    </source>
</evidence>
<dbReference type="AlphaFoldDB" id="A0A7S3YZP1"/>
<dbReference type="EMBL" id="HBIV01026037">
    <property type="protein sequence ID" value="CAE0667066.1"/>
    <property type="molecule type" value="Transcribed_RNA"/>
</dbReference>
<accession>A0A7S3YZP1</accession>
<organism evidence="1">
    <name type="scientific">Lotharella globosa</name>
    <dbReference type="NCBI Taxonomy" id="91324"/>
    <lineage>
        <taxon>Eukaryota</taxon>
        <taxon>Sar</taxon>
        <taxon>Rhizaria</taxon>
        <taxon>Cercozoa</taxon>
        <taxon>Chlorarachniophyceae</taxon>
        <taxon>Lotharella</taxon>
    </lineage>
</organism>
<reference evidence="1" key="1">
    <citation type="submission" date="2021-01" db="EMBL/GenBank/DDBJ databases">
        <authorList>
            <person name="Corre E."/>
            <person name="Pelletier E."/>
            <person name="Niang G."/>
            <person name="Scheremetjew M."/>
            <person name="Finn R."/>
            <person name="Kale V."/>
            <person name="Holt S."/>
            <person name="Cochrane G."/>
            <person name="Meng A."/>
            <person name="Brown T."/>
            <person name="Cohen L."/>
        </authorList>
    </citation>
    <scope>NUCLEOTIDE SEQUENCE</scope>
    <source>
        <strain evidence="1">CCCM811</strain>
    </source>
</reference>
<sequence>MRHHTNSSYANCALVQMRMVLLELDQMASGDDAHRLSHVDDKGILRTQSVEQKRDLLQVCIFVEHERTLVNQRHNVLIPHRHFLPSCYFAGFDEHLCRQHSVTSPLDFGYYRILSDIFR</sequence>